<keyword evidence="1" id="KW-0175">Coiled coil</keyword>
<evidence type="ECO:0000313" key="4">
    <source>
        <dbReference type="Proteomes" id="UP001186944"/>
    </source>
</evidence>
<feature type="region of interest" description="Disordered" evidence="2">
    <location>
        <begin position="294"/>
        <end position="331"/>
    </location>
</feature>
<accession>A0AA88YHF7</accession>
<dbReference type="Proteomes" id="UP001186944">
    <property type="component" value="Unassembled WGS sequence"/>
</dbReference>
<evidence type="ECO:0000256" key="1">
    <source>
        <dbReference type="SAM" id="Coils"/>
    </source>
</evidence>
<feature type="compositionally biased region" description="Basic and acidic residues" evidence="2">
    <location>
        <begin position="296"/>
        <end position="308"/>
    </location>
</feature>
<feature type="region of interest" description="Disordered" evidence="2">
    <location>
        <begin position="159"/>
        <end position="273"/>
    </location>
</feature>
<sequence length="347" mass="39770">MEQLQSFNESLQSRCVALEQKDTTTAQAQVSMSLSQQEEKFILEQMEKYRKMISDLKQQVLQQGDMLKRQKEAIKKLIAEVQAYRSKQSSLPYREPSEGASFSQPMKDGYTYGYGFHPGLLPSGQVNDFQDMHEARLGMNTFQTLNPQTLEHGKRQTFISRPVSEPPERNNYVKNISPGHKDRDTNTGDLYRGKMTSDDRSRRVSPTNSGNQRISSASDQSVDTGARRKIPQTTQENSPDLRLYENNIATPRNPEPSRGQGHRGVKLEDPQSTYGNFKLSQTMTLEDDYVNIGELDPNRREDQGRAERPTGSVITSEMNVDRRRQPVSSEHRRRKHCYFKFAIVSRL</sequence>
<evidence type="ECO:0000313" key="3">
    <source>
        <dbReference type="EMBL" id="KAK3105625.1"/>
    </source>
</evidence>
<reference evidence="3" key="1">
    <citation type="submission" date="2019-08" db="EMBL/GenBank/DDBJ databases">
        <title>The improved chromosome-level genome for the pearl oyster Pinctada fucata martensii using PacBio sequencing and Hi-C.</title>
        <authorList>
            <person name="Zheng Z."/>
        </authorList>
    </citation>
    <scope>NUCLEOTIDE SEQUENCE</scope>
    <source>
        <strain evidence="3">ZZ-2019</strain>
        <tissue evidence="3">Adductor muscle</tissue>
    </source>
</reference>
<comment type="caution">
    <text evidence="3">The sequence shown here is derived from an EMBL/GenBank/DDBJ whole genome shotgun (WGS) entry which is preliminary data.</text>
</comment>
<keyword evidence="4" id="KW-1185">Reference proteome</keyword>
<dbReference type="AlphaFoldDB" id="A0AA88YHF7"/>
<name>A0AA88YHF7_PINIB</name>
<organism evidence="3 4">
    <name type="scientific">Pinctada imbricata</name>
    <name type="common">Atlantic pearl-oyster</name>
    <name type="synonym">Pinctada martensii</name>
    <dbReference type="NCBI Taxonomy" id="66713"/>
    <lineage>
        <taxon>Eukaryota</taxon>
        <taxon>Metazoa</taxon>
        <taxon>Spiralia</taxon>
        <taxon>Lophotrochozoa</taxon>
        <taxon>Mollusca</taxon>
        <taxon>Bivalvia</taxon>
        <taxon>Autobranchia</taxon>
        <taxon>Pteriomorphia</taxon>
        <taxon>Pterioida</taxon>
        <taxon>Pterioidea</taxon>
        <taxon>Pteriidae</taxon>
        <taxon>Pinctada</taxon>
    </lineage>
</organism>
<feature type="coiled-coil region" evidence="1">
    <location>
        <begin position="1"/>
        <end position="87"/>
    </location>
</feature>
<dbReference type="EMBL" id="VSWD01000003">
    <property type="protein sequence ID" value="KAK3105625.1"/>
    <property type="molecule type" value="Genomic_DNA"/>
</dbReference>
<feature type="compositionally biased region" description="Basic and acidic residues" evidence="2">
    <location>
        <begin position="179"/>
        <end position="202"/>
    </location>
</feature>
<gene>
    <name evidence="3" type="ORF">FSP39_002115</name>
</gene>
<evidence type="ECO:0000256" key="2">
    <source>
        <dbReference type="SAM" id="MobiDB-lite"/>
    </source>
</evidence>
<feature type="compositionally biased region" description="Polar residues" evidence="2">
    <location>
        <begin position="204"/>
        <end position="223"/>
    </location>
</feature>
<protein>
    <submittedName>
        <fullName evidence="3">Uncharacterized protein</fullName>
    </submittedName>
</protein>
<proteinExistence type="predicted"/>